<protein>
    <submittedName>
        <fullName evidence="1">Uncharacterized protein</fullName>
    </submittedName>
</protein>
<dbReference type="EMBL" id="MN740517">
    <property type="protein sequence ID" value="QHU30756.1"/>
    <property type="molecule type" value="Genomic_DNA"/>
</dbReference>
<evidence type="ECO:0000313" key="1">
    <source>
        <dbReference type="EMBL" id="QHU30756.1"/>
    </source>
</evidence>
<organism evidence="1">
    <name type="scientific">viral metagenome</name>
    <dbReference type="NCBI Taxonomy" id="1070528"/>
    <lineage>
        <taxon>unclassified sequences</taxon>
        <taxon>metagenomes</taxon>
        <taxon>organismal metagenomes</taxon>
    </lineage>
</organism>
<reference evidence="1" key="1">
    <citation type="journal article" date="2020" name="Nature">
        <title>Giant virus diversity and host interactions through global metagenomics.</title>
        <authorList>
            <person name="Schulz F."/>
            <person name="Roux S."/>
            <person name="Paez-Espino D."/>
            <person name="Jungbluth S."/>
            <person name="Walsh D.A."/>
            <person name="Denef V.J."/>
            <person name="McMahon K.D."/>
            <person name="Konstantinidis K.T."/>
            <person name="Eloe-Fadrosh E.A."/>
            <person name="Kyrpides N.C."/>
            <person name="Woyke T."/>
        </authorList>
    </citation>
    <scope>NUCLEOTIDE SEQUENCE</scope>
    <source>
        <strain evidence="1">GVMAG-M-3300027833-19</strain>
    </source>
</reference>
<name>A0A6C0LIH4_9ZZZZ</name>
<accession>A0A6C0LIH4</accession>
<dbReference type="AlphaFoldDB" id="A0A6C0LIH4"/>
<sequence length="383" mass="45543">MYLHLNSKTQLNIFFVLYMLSGDYLYNIIEYDPDYNHRLISKEFKNICDRLSTYFKVWNIDFDNDQQALKYIDNNILFLQKWGADYDIDWYKKIMFTSPVILNQSPGTIQLDLEIDMAGTSLDRFIFYYEHFLPVINHFNLQFLIGVYNNIEALEYLIEKDNAINYNLISGAIRAGNPQILLKLQEYIVDVDGMFLNLENTIESHSNVEIRNILNNLGIKDAPIPPVIYPEHYNIQNIHYVNGLIALNKTAENLNFNNVNRNIFLMNNKLFNNEYVYNEYVYNVIEKLINNKLHNDMFLTAIKCSCLEFGFILLLNKLWDNMPNNITRFVLKHRLYLNLSTMKWIDCWYYLEQDDYKKIYNDPVVRDLKTAIYCLKNIHHANP</sequence>
<proteinExistence type="predicted"/>